<evidence type="ECO:0000256" key="1">
    <source>
        <dbReference type="SAM" id="Phobius"/>
    </source>
</evidence>
<gene>
    <name evidence="2" type="ORF">GXM_00113</name>
</gene>
<keyword evidence="1" id="KW-0472">Membrane</keyword>
<dbReference type="AlphaFoldDB" id="A0A5P8VQM3"/>
<evidence type="ECO:0000313" key="3">
    <source>
        <dbReference type="Proteomes" id="UP000326678"/>
    </source>
</evidence>
<name>A0A5P8VQM3_9NOSO</name>
<proteinExistence type="predicted"/>
<reference evidence="2 3" key="1">
    <citation type="submission" date="2019-10" db="EMBL/GenBank/DDBJ databases">
        <title>Genomic and transcriptomic insights into the perfect genentic adaptation of a filamentous nitrogen-fixing cyanobacterium to rice fields.</title>
        <authorList>
            <person name="Chen Z."/>
        </authorList>
    </citation>
    <scope>NUCLEOTIDE SEQUENCE [LARGE SCALE GENOMIC DNA]</scope>
    <source>
        <strain evidence="2">CCNUC1</strain>
    </source>
</reference>
<dbReference type="EMBL" id="CP045226">
    <property type="protein sequence ID" value="QFS42640.1"/>
    <property type="molecule type" value="Genomic_DNA"/>
</dbReference>
<keyword evidence="3" id="KW-1185">Reference proteome</keyword>
<feature type="transmembrane region" description="Helical" evidence="1">
    <location>
        <begin position="20"/>
        <end position="40"/>
    </location>
</feature>
<protein>
    <submittedName>
        <fullName evidence="2">Uncharacterized protein</fullName>
    </submittedName>
</protein>
<keyword evidence="1" id="KW-1133">Transmembrane helix</keyword>
<accession>A0A5P8VQM3</accession>
<dbReference type="KEGG" id="nsh:GXM_00113"/>
<dbReference type="Proteomes" id="UP000326678">
    <property type="component" value="Chromosome Gxm1"/>
</dbReference>
<keyword evidence="1" id="KW-0812">Transmembrane</keyword>
<evidence type="ECO:0000313" key="2">
    <source>
        <dbReference type="EMBL" id="QFS42640.1"/>
    </source>
</evidence>
<sequence length="54" mass="6325">MRDLLGNALPQPNLQIFKTYAVLVAVLRLYVYLIRALLYITQVKVSQLKPEHWL</sequence>
<organism evidence="2 3">
    <name type="scientific">Nostoc sphaeroides CCNUC1</name>
    <dbReference type="NCBI Taxonomy" id="2653204"/>
    <lineage>
        <taxon>Bacteria</taxon>
        <taxon>Bacillati</taxon>
        <taxon>Cyanobacteriota</taxon>
        <taxon>Cyanophyceae</taxon>
        <taxon>Nostocales</taxon>
        <taxon>Nostocaceae</taxon>
        <taxon>Nostoc</taxon>
    </lineage>
</organism>